<dbReference type="InterPro" id="IPR039309">
    <property type="entry name" value="BT1"/>
</dbReference>
<sequence>MSAGEAPDGYHDRRSPSSAASPVARDVEVEGEEEYVHPDATRLFAACPWMKHIPLFTPSSKSLGPRGVTALSGCYFLNKGIGGYLVTYSRFAMFRSRYGIDGTRYQRLSTLRAMGWSVKAFSACISDTFALFGYTKRWYCAGSCVAGAAFALAFGLLPAKESSANTGAGFMFLTCFCMANIDILSDGYYSRILRKRPAAGPALVSWIWMFVFLASLISAAVQGPLADAGMPQVALYISAACQVLTVFFFIFNWYGERTNRVERHEDVVLETSEAAQLLTGDGAPAVGNEPTASGSAEPSQKLRTSSTSEMKHGRDTSYSDDAALERVEMVDVDEDIDHSAYITTLCCGAVEVNKEVFLRNWRLYVYAAVMVCAVVAQCLVTILGTSQDLGWSSLAVAVVCCGMAFWACHMVAAKATVFAFLDMLLYLQLPGVMDSFYMAPKSCYPEGPHFTYVFYNTVGAIIGDLGAVGGVICFSYIFSKRSYWFTFVVITIVKVLASLFDIIIVKRWNLAIGIPDHAMYILGDSIVYEAVSELSWMPVVLLFSRVCPRGSESMIYALASGFSNMGQSMSSAVGSLFLELVWPIKTTGINGCDFSNVPMLLLVSHILMPLAVIPLSFLLLPRARICDQIDSQGRPVPPEGKRKEEAAAVEARNAEEAVAAPLQRRSGEDEA</sequence>
<evidence type="ECO:0000256" key="6">
    <source>
        <dbReference type="ARBA" id="ARBA00023136"/>
    </source>
</evidence>
<evidence type="ECO:0000256" key="3">
    <source>
        <dbReference type="ARBA" id="ARBA00022448"/>
    </source>
</evidence>
<comment type="subcellular location">
    <subcellularLocation>
        <location evidence="1">Membrane</location>
        <topology evidence="1">Multi-pass membrane protein</topology>
    </subcellularLocation>
</comment>
<dbReference type="PANTHER" id="PTHR31585:SF51">
    <property type="entry name" value="TRANSPORTER, PUTATIVE-RELATED"/>
    <property type="match status" value="1"/>
</dbReference>
<evidence type="ECO:0000256" key="8">
    <source>
        <dbReference type="SAM" id="Phobius"/>
    </source>
</evidence>
<dbReference type="GO" id="GO:0016020">
    <property type="term" value="C:membrane"/>
    <property type="evidence" value="ECO:0007669"/>
    <property type="project" value="UniProtKB-SubCell"/>
</dbReference>
<dbReference type="PANTHER" id="PTHR31585">
    <property type="entry name" value="FOLATE-BIOPTERIN TRANSPORTER 1, CHLOROPLASTIC"/>
    <property type="match status" value="1"/>
</dbReference>
<feature type="compositionally biased region" description="Polar residues" evidence="7">
    <location>
        <begin position="290"/>
        <end position="308"/>
    </location>
</feature>
<evidence type="ECO:0000313" key="10">
    <source>
        <dbReference type="Proteomes" id="UP001430356"/>
    </source>
</evidence>
<feature type="transmembrane region" description="Helical" evidence="8">
    <location>
        <begin position="233"/>
        <end position="254"/>
    </location>
</feature>
<feature type="region of interest" description="Disordered" evidence="7">
    <location>
        <begin position="1"/>
        <end position="24"/>
    </location>
</feature>
<keyword evidence="6 8" id="KW-0472">Membrane</keyword>
<evidence type="ECO:0000256" key="2">
    <source>
        <dbReference type="ARBA" id="ARBA00007015"/>
    </source>
</evidence>
<feature type="transmembrane region" description="Helical" evidence="8">
    <location>
        <begin position="484"/>
        <end position="505"/>
    </location>
</feature>
<dbReference type="AlphaFoldDB" id="A0AAW0EUJ2"/>
<gene>
    <name evidence="9" type="ORF">NESM_000724500</name>
</gene>
<organism evidence="9 10">
    <name type="scientific">Novymonas esmeraldas</name>
    <dbReference type="NCBI Taxonomy" id="1808958"/>
    <lineage>
        <taxon>Eukaryota</taxon>
        <taxon>Discoba</taxon>
        <taxon>Euglenozoa</taxon>
        <taxon>Kinetoplastea</taxon>
        <taxon>Metakinetoplastina</taxon>
        <taxon>Trypanosomatida</taxon>
        <taxon>Trypanosomatidae</taxon>
        <taxon>Novymonas</taxon>
    </lineage>
</organism>
<evidence type="ECO:0000256" key="7">
    <source>
        <dbReference type="SAM" id="MobiDB-lite"/>
    </source>
</evidence>
<proteinExistence type="inferred from homology"/>
<feature type="compositionally biased region" description="Low complexity" evidence="7">
    <location>
        <begin position="648"/>
        <end position="660"/>
    </location>
</feature>
<evidence type="ECO:0000256" key="1">
    <source>
        <dbReference type="ARBA" id="ARBA00004141"/>
    </source>
</evidence>
<name>A0AAW0EUJ2_9TRYP</name>
<feature type="transmembrane region" description="Helical" evidence="8">
    <location>
        <begin position="389"/>
        <end position="408"/>
    </location>
</feature>
<feature type="transmembrane region" description="Helical" evidence="8">
    <location>
        <begin position="555"/>
        <end position="578"/>
    </location>
</feature>
<evidence type="ECO:0000313" key="9">
    <source>
        <dbReference type="EMBL" id="KAK7197723.1"/>
    </source>
</evidence>
<feature type="transmembrane region" description="Helical" evidence="8">
    <location>
        <begin position="415"/>
        <end position="433"/>
    </location>
</feature>
<protein>
    <submittedName>
        <fullName evidence="9">Pteridine transporter</fullName>
    </submittedName>
</protein>
<feature type="transmembrane region" description="Helical" evidence="8">
    <location>
        <begin position="525"/>
        <end position="543"/>
    </location>
</feature>
<reference evidence="9 10" key="1">
    <citation type="journal article" date="2021" name="MBio">
        <title>A New Model Trypanosomatid, Novymonas esmeraldas: Genomic Perception of Its 'Candidatus Pandoraea novymonadis' Endosymbiont.</title>
        <authorList>
            <person name="Zakharova A."/>
            <person name="Saura A."/>
            <person name="Butenko A."/>
            <person name="Podesvova L."/>
            <person name="Warmusova S."/>
            <person name="Kostygov A.Y."/>
            <person name="Nenarokova A."/>
            <person name="Lukes J."/>
            <person name="Opperdoes F.R."/>
            <person name="Yurchenko V."/>
        </authorList>
    </citation>
    <scope>NUCLEOTIDE SEQUENCE [LARGE SCALE GENOMIC DNA]</scope>
    <source>
        <strain evidence="9 10">E262AT.01</strain>
    </source>
</reference>
<dbReference type="InterPro" id="IPR036259">
    <property type="entry name" value="MFS_trans_sf"/>
</dbReference>
<keyword evidence="3" id="KW-0813">Transport</keyword>
<feature type="transmembrane region" description="Helical" evidence="8">
    <location>
        <begin position="169"/>
        <end position="189"/>
    </location>
</feature>
<comment type="caution">
    <text evidence="9">The sequence shown here is derived from an EMBL/GenBank/DDBJ whole genome shotgun (WGS) entry which is preliminary data.</text>
</comment>
<keyword evidence="4 8" id="KW-0812">Transmembrane</keyword>
<feature type="transmembrane region" description="Helical" evidence="8">
    <location>
        <begin position="201"/>
        <end position="221"/>
    </location>
</feature>
<dbReference type="NCBIfam" id="TIGR00788">
    <property type="entry name" value="fbt"/>
    <property type="match status" value="1"/>
</dbReference>
<dbReference type="SUPFAM" id="SSF103473">
    <property type="entry name" value="MFS general substrate transporter"/>
    <property type="match status" value="1"/>
</dbReference>
<dbReference type="EMBL" id="JAECZO010000117">
    <property type="protein sequence ID" value="KAK7197723.1"/>
    <property type="molecule type" value="Genomic_DNA"/>
</dbReference>
<dbReference type="Proteomes" id="UP001430356">
    <property type="component" value="Unassembled WGS sequence"/>
</dbReference>
<evidence type="ECO:0000256" key="5">
    <source>
        <dbReference type="ARBA" id="ARBA00022989"/>
    </source>
</evidence>
<feature type="transmembrane region" description="Helical" evidence="8">
    <location>
        <begin position="138"/>
        <end position="157"/>
    </location>
</feature>
<dbReference type="Pfam" id="PF03092">
    <property type="entry name" value="BT1"/>
    <property type="match status" value="1"/>
</dbReference>
<keyword evidence="10" id="KW-1185">Reference proteome</keyword>
<accession>A0AAW0EUJ2</accession>
<feature type="transmembrane region" description="Helical" evidence="8">
    <location>
        <begin position="598"/>
        <end position="620"/>
    </location>
</feature>
<feature type="region of interest" description="Disordered" evidence="7">
    <location>
        <begin position="280"/>
        <end position="317"/>
    </location>
</feature>
<dbReference type="InterPro" id="IPR004324">
    <property type="entry name" value="FBT"/>
</dbReference>
<keyword evidence="5 8" id="KW-1133">Transmembrane helix</keyword>
<feature type="region of interest" description="Disordered" evidence="7">
    <location>
        <begin position="631"/>
        <end position="671"/>
    </location>
</feature>
<feature type="transmembrane region" description="Helical" evidence="8">
    <location>
        <begin position="363"/>
        <end position="383"/>
    </location>
</feature>
<comment type="similarity">
    <text evidence="2">Belongs to the major facilitator superfamily. Folate-biopterin transporter (TC 2.A.71) family.</text>
</comment>
<feature type="transmembrane region" description="Helical" evidence="8">
    <location>
        <begin position="453"/>
        <end position="477"/>
    </location>
</feature>
<evidence type="ECO:0000256" key="4">
    <source>
        <dbReference type="ARBA" id="ARBA00022692"/>
    </source>
</evidence>